<feature type="region of interest" description="Disordered" evidence="1">
    <location>
        <begin position="1"/>
        <end position="69"/>
    </location>
</feature>
<proteinExistence type="predicted"/>
<organism evidence="2 3">
    <name type="scientific">Apiotrichum porosum</name>
    <dbReference type="NCBI Taxonomy" id="105984"/>
    <lineage>
        <taxon>Eukaryota</taxon>
        <taxon>Fungi</taxon>
        <taxon>Dikarya</taxon>
        <taxon>Basidiomycota</taxon>
        <taxon>Agaricomycotina</taxon>
        <taxon>Tremellomycetes</taxon>
        <taxon>Trichosporonales</taxon>
        <taxon>Trichosporonaceae</taxon>
        <taxon>Apiotrichum</taxon>
    </lineage>
</organism>
<feature type="region of interest" description="Disordered" evidence="1">
    <location>
        <begin position="289"/>
        <end position="358"/>
    </location>
</feature>
<accession>A0A427Y5G5</accession>
<evidence type="ECO:0000313" key="2">
    <source>
        <dbReference type="EMBL" id="RSH86325.1"/>
    </source>
</evidence>
<feature type="region of interest" description="Disordered" evidence="1">
    <location>
        <begin position="92"/>
        <end position="160"/>
    </location>
</feature>
<dbReference type="GeneID" id="39589112"/>
<dbReference type="AlphaFoldDB" id="A0A427Y5G5"/>
<name>A0A427Y5G5_9TREE</name>
<dbReference type="Proteomes" id="UP000279236">
    <property type="component" value="Unassembled WGS sequence"/>
</dbReference>
<reference evidence="2 3" key="1">
    <citation type="submission" date="2018-11" db="EMBL/GenBank/DDBJ databases">
        <title>Genome sequence of Apiotrichum porosum DSM 27194.</title>
        <authorList>
            <person name="Aliyu H."/>
            <person name="Gorte O."/>
            <person name="Ochsenreither K."/>
        </authorList>
    </citation>
    <scope>NUCLEOTIDE SEQUENCE [LARGE SCALE GENOMIC DNA]</scope>
    <source>
        <strain evidence="2 3">DSM 27194</strain>
    </source>
</reference>
<dbReference type="EMBL" id="RSCE01000002">
    <property type="protein sequence ID" value="RSH86325.1"/>
    <property type="molecule type" value="Genomic_DNA"/>
</dbReference>
<protein>
    <submittedName>
        <fullName evidence="2">Uncharacterized protein</fullName>
    </submittedName>
</protein>
<gene>
    <name evidence="2" type="ORF">EHS24_004569</name>
</gene>
<feature type="compositionally biased region" description="Basic residues" evidence="1">
    <location>
        <begin position="349"/>
        <end position="358"/>
    </location>
</feature>
<keyword evidence="3" id="KW-1185">Reference proteome</keyword>
<feature type="compositionally biased region" description="Polar residues" evidence="1">
    <location>
        <begin position="48"/>
        <end position="64"/>
    </location>
</feature>
<dbReference type="RefSeq" id="XP_028479110.1">
    <property type="nucleotide sequence ID" value="XM_028620138.1"/>
</dbReference>
<comment type="caution">
    <text evidence="2">The sequence shown here is derived from an EMBL/GenBank/DDBJ whole genome shotgun (WGS) entry which is preliminary data.</text>
</comment>
<evidence type="ECO:0000313" key="3">
    <source>
        <dbReference type="Proteomes" id="UP000279236"/>
    </source>
</evidence>
<sequence>MDDERLEGQARTNKTRRPRQDMVPAVRDNRAEHSAGLFKGPVVKAVTTGVQPEPKQSISTTSSRRVLPPPFGETLGSLFSFFPSRWDRLPLEPVQGSQKRKKGDHRDARHGVHTSPAGNLERPPSITACSTGANFGTLWPTPKGISASDPPSTPVKRQRTDNCSNQAFGRLHRRHWVRHGERAALKWKNCGRHRELEKQLLNATDRTGPYRTRLVRAEREGRKLSDTKLQLAAEAASRDDKIKSLRKAKARSHNAVQDLTDDCQAQNEPIRVLADKLHTIANTHVQAITTGEPPEDEEVGSDGLKEAVDMSASVQRSPAANNHPLHLSRPPSAPVATGPLCHRDESVSARRHRSSASP</sequence>
<evidence type="ECO:0000256" key="1">
    <source>
        <dbReference type="SAM" id="MobiDB-lite"/>
    </source>
</evidence>